<evidence type="ECO:0000313" key="2">
    <source>
        <dbReference type="EMBL" id="QSZ32735.1"/>
    </source>
</evidence>
<feature type="compositionally biased region" description="Polar residues" evidence="1">
    <location>
        <begin position="1"/>
        <end position="19"/>
    </location>
</feature>
<dbReference type="AlphaFoldDB" id="A0A8A3PCA1"/>
<feature type="region of interest" description="Disordered" evidence="1">
    <location>
        <begin position="1"/>
        <end position="53"/>
    </location>
</feature>
<protein>
    <submittedName>
        <fullName evidence="2">Uncharacterized protein</fullName>
    </submittedName>
</protein>
<gene>
    <name evidence="2" type="ORF">DSL72_002314</name>
</gene>
<reference evidence="2" key="1">
    <citation type="submission" date="2020-10" db="EMBL/GenBank/DDBJ databases">
        <title>Genome Sequence of Monilinia vaccinii-corymbosi Sheds Light on Mummy Berry Disease Infection of Blueberry and Mating Type.</title>
        <authorList>
            <person name="Yow A.G."/>
            <person name="Zhang Y."/>
            <person name="Bansal K."/>
            <person name="Eacker S.M."/>
            <person name="Sullivan S."/>
            <person name="Liachko I."/>
            <person name="Cubeta M.A."/>
            <person name="Rollins J.A."/>
            <person name="Ashrafi H."/>
        </authorList>
    </citation>
    <scope>NUCLEOTIDE SEQUENCE</scope>
    <source>
        <strain evidence="2">RL-1</strain>
    </source>
</reference>
<sequence length="81" mass="8846">MDRSPAASQFSVESLSPVSLRNEYPFPRPGSSSGRLRPRRESTASSIHSVGGTLDTASRWHNLNESGQNGTFLEWIGELAN</sequence>
<name>A0A8A3PCA1_9HELO</name>
<evidence type="ECO:0000256" key="1">
    <source>
        <dbReference type="SAM" id="MobiDB-lite"/>
    </source>
</evidence>
<dbReference type="EMBL" id="CP063407">
    <property type="protein sequence ID" value="QSZ32735.1"/>
    <property type="molecule type" value="Genomic_DNA"/>
</dbReference>
<accession>A0A8A3PCA1</accession>
<keyword evidence="3" id="KW-1185">Reference proteome</keyword>
<dbReference type="OrthoDB" id="10259024at2759"/>
<dbReference type="Proteomes" id="UP000672032">
    <property type="component" value="Chromosome 3"/>
</dbReference>
<proteinExistence type="predicted"/>
<organism evidence="2 3">
    <name type="scientific">Monilinia vaccinii-corymbosi</name>
    <dbReference type="NCBI Taxonomy" id="61207"/>
    <lineage>
        <taxon>Eukaryota</taxon>
        <taxon>Fungi</taxon>
        <taxon>Dikarya</taxon>
        <taxon>Ascomycota</taxon>
        <taxon>Pezizomycotina</taxon>
        <taxon>Leotiomycetes</taxon>
        <taxon>Helotiales</taxon>
        <taxon>Sclerotiniaceae</taxon>
        <taxon>Monilinia</taxon>
    </lineage>
</organism>
<evidence type="ECO:0000313" key="3">
    <source>
        <dbReference type="Proteomes" id="UP000672032"/>
    </source>
</evidence>